<feature type="signal peptide" evidence="6">
    <location>
        <begin position="1"/>
        <end position="27"/>
    </location>
</feature>
<evidence type="ECO:0000313" key="11">
    <source>
        <dbReference type="Proteomes" id="UP000305848"/>
    </source>
</evidence>
<dbReference type="Pfam" id="PF10566">
    <property type="entry name" value="Glyco_hydro_97"/>
    <property type="match status" value="1"/>
</dbReference>
<evidence type="ECO:0000256" key="4">
    <source>
        <dbReference type="ARBA" id="ARBA00022837"/>
    </source>
</evidence>
<evidence type="ECO:0000259" key="7">
    <source>
        <dbReference type="Pfam" id="PF10566"/>
    </source>
</evidence>
<comment type="subunit">
    <text evidence="2">Monomer.</text>
</comment>
<dbReference type="PANTHER" id="PTHR35803">
    <property type="entry name" value="GLUCAN 1,4-ALPHA-GLUCOSIDASE SUSB-RELATED"/>
    <property type="match status" value="1"/>
</dbReference>
<dbReference type="RefSeq" id="WP_137260675.1">
    <property type="nucleotide sequence ID" value="NZ_SZQL01000003.1"/>
</dbReference>
<reference evidence="10 11" key="1">
    <citation type="submission" date="2019-05" db="EMBL/GenBank/DDBJ databases">
        <title>Panacibacter sp. strain 17mud1-8 Genome sequencing and assembly.</title>
        <authorList>
            <person name="Chhetri G."/>
        </authorList>
    </citation>
    <scope>NUCLEOTIDE SEQUENCE [LARGE SCALE GENOMIC DNA]</scope>
    <source>
        <strain evidence="10 11">17mud1-8</strain>
    </source>
</reference>
<dbReference type="Gene3D" id="3.20.20.70">
    <property type="entry name" value="Aldolase class I"/>
    <property type="match status" value="1"/>
</dbReference>
<gene>
    <name evidence="10" type="ORF">FC093_05065</name>
</gene>
<keyword evidence="3 10" id="KW-0378">Hydrolase</keyword>
<proteinExistence type="predicted"/>
<dbReference type="InterPro" id="IPR019563">
    <property type="entry name" value="GH97_catalytic"/>
</dbReference>
<comment type="caution">
    <text evidence="10">The sequence shown here is derived from an EMBL/GenBank/DDBJ whole genome shotgun (WGS) entry which is preliminary data.</text>
</comment>
<feature type="domain" description="Glycosyl-hydrolase 97 N-terminal" evidence="8">
    <location>
        <begin position="33"/>
        <end position="299"/>
    </location>
</feature>
<accession>A0A4U3L561</accession>
<evidence type="ECO:0000313" key="10">
    <source>
        <dbReference type="EMBL" id="TKK70130.1"/>
    </source>
</evidence>
<dbReference type="InterPro" id="IPR029486">
    <property type="entry name" value="GH97_N"/>
</dbReference>
<feature type="domain" description="Glycosyl-hydrolase 97 catalytic" evidence="7">
    <location>
        <begin position="324"/>
        <end position="469"/>
    </location>
</feature>
<keyword evidence="4" id="KW-0106">Calcium</keyword>
<feature type="chain" id="PRO_5020575135" evidence="6">
    <location>
        <begin position="28"/>
        <end position="666"/>
    </location>
</feature>
<keyword evidence="6" id="KW-0732">Signal</keyword>
<dbReference type="SUPFAM" id="SSF51445">
    <property type="entry name" value="(Trans)glycosidases"/>
    <property type="match status" value="1"/>
</dbReference>
<evidence type="ECO:0000256" key="3">
    <source>
        <dbReference type="ARBA" id="ARBA00022801"/>
    </source>
</evidence>
<dbReference type="Gene3D" id="2.60.40.1180">
    <property type="entry name" value="Golgi alpha-mannosidase II"/>
    <property type="match status" value="1"/>
</dbReference>
<dbReference type="GO" id="GO:0016798">
    <property type="term" value="F:hydrolase activity, acting on glycosyl bonds"/>
    <property type="evidence" value="ECO:0007669"/>
    <property type="project" value="UniProtKB-KW"/>
</dbReference>
<dbReference type="OrthoDB" id="57532at2"/>
<dbReference type="Proteomes" id="UP000305848">
    <property type="component" value="Unassembled WGS sequence"/>
</dbReference>
<dbReference type="InterPro" id="IPR014718">
    <property type="entry name" value="GH-type_carb-bd"/>
</dbReference>
<organism evidence="10 11">
    <name type="scientific">Ilyomonas limi</name>
    <dbReference type="NCBI Taxonomy" id="2575867"/>
    <lineage>
        <taxon>Bacteria</taxon>
        <taxon>Pseudomonadati</taxon>
        <taxon>Bacteroidota</taxon>
        <taxon>Chitinophagia</taxon>
        <taxon>Chitinophagales</taxon>
        <taxon>Chitinophagaceae</taxon>
        <taxon>Ilyomonas</taxon>
    </lineage>
</organism>
<feature type="domain" description="Glycosyl-hydrolase 97 C-terminal oligomerisation" evidence="9">
    <location>
        <begin position="568"/>
        <end position="663"/>
    </location>
</feature>
<dbReference type="AlphaFoldDB" id="A0A4U3L561"/>
<dbReference type="PANTHER" id="PTHR35803:SF2">
    <property type="entry name" value="RETAINING ALPHA-GALACTOSIDASE"/>
    <property type="match status" value="1"/>
</dbReference>
<evidence type="ECO:0000256" key="5">
    <source>
        <dbReference type="ARBA" id="ARBA00023295"/>
    </source>
</evidence>
<keyword evidence="11" id="KW-1185">Reference proteome</keyword>
<sequence length="666" mass="75622">MKHKKQYKKRSYLLPLFFILIYCNAWSKDTLQVVSPSGNIAVKVWMGKQLQYQILYDNKTILAPSSIDFLLDKNRSLSYNNTIKSSSIKKVREQIISPVPERRRVIPDVYTILSITFKQPYKVDFRVYDDGVAYRISTMFKDSIYVNNEVAAFAFPGTPSAYFPQVKKREDADIFHTSFEEEYPLRRIDTIADGVIGYSPILVAPESNPKIAITESDLEDYPGMFIGGTGSSTLKGVFAGYPLEEKSTDALYSQMVVTKRAPYIARTSGTRSFPWRALLIAKEDKDLPNNDLVYKLGAPSRIGDASWVQPGNLTDEWIIDINLFNVPFRAGLNTASYKYYIDFAKRFGFDRIMMDAGWSDNNDLFKINPDINMDTLVAYAKEKGIKISMWTLSKTLDRQLDSALDQFNKWGVNFIMTDFMDRDDQKMVNFYHRIAKACAEHKIMIMYHGAFPPKGFNRTYPNAVAREGVLGSEFNMWSNRITPEHDVTLPFTRMLAGGFDYEPGLLNNATKKVVRPISGTVTSPGTRCHQLAMFIVYDSPMQIFSGNPSEGMREPEFMELLGNLPTCWDETVITDAKVGAYIVSARQKGNDWFVGGMSNWTERDVIVKFDFLGEGNYTATICKDGINADRYAADYVLQKDVQVKKNDEMKIHLAPGGGFLIKLSKQ</sequence>
<protein>
    <submittedName>
        <fullName evidence="10">Glycoside hydrolase family 97 protein</fullName>
    </submittedName>
</protein>
<evidence type="ECO:0000259" key="9">
    <source>
        <dbReference type="Pfam" id="PF14509"/>
    </source>
</evidence>
<dbReference type="InterPro" id="IPR017853">
    <property type="entry name" value="GH"/>
</dbReference>
<name>A0A4U3L561_9BACT</name>
<evidence type="ECO:0000256" key="6">
    <source>
        <dbReference type="SAM" id="SignalP"/>
    </source>
</evidence>
<comment type="cofactor">
    <cofactor evidence="1">
        <name>Ca(2+)</name>
        <dbReference type="ChEBI" id="CHEBI:29108"/>
    </cofactor>
</comment>
<dbReference type="InterPro" id="IPR052720">
    <property type="entry name" value="Glycosyl_hydrolase_97"/>
</dbReference>
<dbReference type="EMBL" id="SZQL01000003">
    <property type="protein sequence ID" value="TKK70130.1"/>
    <property type="molecule type" value="Genomic_DNA"/>
</dbReference>
<dbReference type="GO" id="GO:0030246">
    <property type="term" value="F:carbohydrate binding"/>
    <property type="evidence" value="ECO:0007669"/>
    <property type="project" value="InterPro"/>
</dbReference>
<dbReference type="Pfam" id="PF14509">
    <property type="entry name" value="GH97_C"/>
    <property type="match status" value="1"/>
</dbReference>
<dbReference type="InterPro" id="IPR013780">
    <property type="entry name" value="Glyco_hydro_b"/>
</dbReference>
<dbReference type="Gene3D" id="2.70.98.10">
    <property type="match status" value="1"/>
</dbReference>
<dbReference type="InterPro" id="IPR029483">
    <property type="entry name" value="GH97_C"/>
</dbReference>
<keyword evidence="5" id="KW-0326">Glycosidase</keyword>
<evidence type="ECO:0000256" key="1">
    <source>
        <dbReference type="ARBA" id="ARBA00001913"/>
    </source>
</evidence>
<dbReference type="InterPro" id="IPR013785">
    <property type="entry name" value="Aldolase_TIM"/>
</dbReference>
<evidence type="ECO:0000256" key="2">
    <source>
        <dbReference type="ARBA" id="ARBA00011245"/>
    </source>
</evidence>
<evidence type="ECO:0000259" key="8">
    <source>
        <dbReference type="Pfam" id="PF14508"/>
    </source>
</evidence>
<dbReference type="Pfam" id="PF14508">
    <property type="entry name" value="GH97_N"/>
    <property type="match status" value="1"/>
</dbReference>